<sequence length="873" mass="101402">MKQISIIGASLDGLLASILFAKKGYQVNIYEKKEYVGAKLINDFKPFICFKKDINNIFKLIEEELDQNIKYDFIDKMNIYLDPKNSFCHTSNLKKVLTDLKIFDKNIKNKILLLLTSYKELFDYDSKPSITAFIMQEMFGYDIRKNNKQLQGKIINNIEIQNIINSYGLIFGLTHESTINNHALLIYRSLTEGLIYIEGGYSSFISYLYTVAQKNGVNIHLNTNVQKVCYKNSKITHLRLDNNEKIQSDNYIITKSLTSTIQQILTGNEYLQDKLTNINKTTSSNIISFTLITNKLNLNQFSIFVENFHTVNKVSLQSKPSFFIEKKKISDDKDELKIFLINQSNQSLMIINKYIIDVLSQYGLTKIHDRKNDFIGLDDNKHLFSKLHSRHDIKDNFFSNLYFLNSDTQAFISLYGTFYNLSNLAASLSEGNLLNTRTILPKVQIIGASLEGMIASCYLAKEGIEVEIIEKESIYGGKFNNQNYKLKPILVFWVEQQKKILQEIGIDTTEIFKKLSPSYKIFFVDKEISITNNINDTINLFEKIELGAGKKLEKWLNIGEGYYNKLLKEEKIDIFTELKKNYIQQIEKYFKNDYLRIILKWHLIFMLNGNYLHSDTNKIINYTDLVLGHYILNKDLTKLVYNRSKELNVQYKFNENVEEILECKNNAIGVETNKNLYLSDHIINTCTSFQKNNKLDNKIESNFLVFRFLFNKAIIELSKINIILDHDPSIQIENQNSDQLNETPVLFINNFIINDNNNSEIFVYIPFSNDINSSRNFIAHYKKYILKRLNSILKINNINDLIIEEDVKVNKNAYVISHYFRQSSIFNQTIISDKLQKLTHIGSKESFMFSLVNSVMSGKKIASQLLSSLKNNI</sequence>
<dbReference type="Pfam" id="PF01593">
    <property type="entry name" value="Amino_oxidase"/>
    <property type="match status" value="1"/>
</dbReference>
<evidence type="ECO:0000259" key="1">
    <source>
        <dbReference type="Pfam" id="PF01593"/>
    </source>
</evidence>
<dbReference type="GO" id="GO:0016491">
    <property type="term" value="F:oxidoreductase activity"/>
    <property type="evidence" value="ECO:0007669"/>
    <property type="project" value="InterPro"/>
</dbReference>
<dbReference type="EMBL" id="CABVLZ010000004">
    <property type="protein sequence ID" value="VVU95485.1"/>
    <property type="molecule type" value="Genomic_DNA"/>
</dbReference>
<protein>
    <recommendedName>
        <fullName evidence="1">Amine oxidase domain-containing protein</fullName>
    </recommendedName>
</protein>
<proteinExistence type="predicted"/>
<dbReference type="AlphaFoldDB" id="A0A5E8CLZ2"/>
<dbReference type="InterPro" id="IPR036188">
    <property type="entry name" value="FAD/NAD-bd_sf"/>
</dbReference>
<name>A0A5E8CLZ2_9ZZZZ</name>
<dbReference type="PANTHER" id="PTHR43734:SF4">
    <property type="entry name" value="AMINE OXIDASE DOMAIN-CONTAINING PROTEIN"/>
    <property type="match status" value="1"/>
</dbReference>
<dbReference type="SUPFAM" id="SSF51905">
    <property type="entry name" value="FAD/NAD(P)-binding domain"/>
    <property type="match status" value="2"/>
</dbReference>
<dbReference type="InterPro" id="IPR002937">
    <property type="entry name" value="Amino_oxidase"/>
</dbReference>
<organism evidence="2">
    <name type="scientific">seawater metagenome</name>
    <dbReference type="NCBI Taxonomy" id="1561972"/>
    <lineage>
        <taxon>unclassified sequences</taxon>
        <taxon>metagenomes</taxon>
        <taxon>ecological metagenomes</taxon>
    </lineage>
</organism>
<evidence type="ECO:0000313" key="2">
    <source>
        <dbReference type="EMBL" id="VVU95485.1"/>
    </source>
</evidence>
<gene>
    <name evidence="2" type="ORF">CPAV1605_1236</name>
</gene>
<dbReference type="PANTHER" id="PTHR43734">
    <property type="entry name" value="PHYTOENE DESATURASE"/>
    <property type="match status" value="1"/>
</dbReference>
<dbReference type="Pfam" id="PF13450">
    <property type="entry name" value="NAD_binding_8"/>
    <property type="match status" value="1"/>
</dbReference>
<dbReference type="Gene3D" id="3.50.50.60">
    <property type="entry name" value="FAD/NAD(P)-binding domain"/>
    <property type="match status" value="3"/>
</dbReference>
<accession>A0A5E8CLZ2</accession>
<feature type="domain" description="Amine oxidase" evidence="1">
    <location>
        <begin position="187"/>
        <end position="257"/>
    </location>
</feature>
<reference evidence="2" key="1">
    <citation type="submission" date="2019-09" db="EMBL/GenBank/DDBJ databases">
        <authorList>
            <person name="Needham M D."/>
        </authorList>
    </citation>
    <scope>NUCLEOTIDE SEQUENCE</scope>
</reference>